<feature type="transmembrane region" description="Helical" evidence="6">
    <location>
        <begin position="289"/>
        <end position="308"/>
    </location>
</feature>
<dbReference type="Pfam" id="PF00482">
    <property type="entry name" value="T2SSF"/>
    <property type="match status" value="1"/>
</dbReference>
<dbReference type="PANTHER" id="PTHR35007:SF1">
    <property type="entry name" value="PILUS ASSEMBLY PROTEIN"/>
    <property type="match status" value="1"/>
</dbReference>
<evidence type="ECO:0000256" key="1">
    <source>
        <dbReference type="ARBA" id="ARBA00004651"/>
    </source>
</evidence>
<dbReference type="Proteomes" id="UP000014975">
    <property type="component" value="Unassembled WGS sequence"/>
</dbReference>
<protein>
    <submittedName>
        <fullName evidence="8">Type II secretion system F domain-containing protein</fullName>
    </submittedName>
</protein>
<dbReference type="OrthoDB" id="597333at2"/>
<dbReference type="AlphaFoldDB" id="S7UGZ4"/>
<sequence length="316" mass="34137">MGWLLLVSIALAVFLAVNGVLGLMRARADARDAARQRMDRLVHESLGAGATNLLRADAMARRAGLLERLVGGGDLRDHIRRAGMSVSPGFVLLIMTVCAAVLGVLAWVFAGVVAAIPAALAGLYLPYAVIKGRAKARMERFTRQLPDALDLVGRALKAGHAFAGALRMIADECDDPIGPEFAATLDEINYGLSVEQALANLLRRVDCPDLKFFVVSVNIQRESGGNLTEIVTSIATLIRERYKLAGKVRTLSAEGKLSAIILICLPFAVGLILYLMNPVYMSVLWEKDIGRLMLMGAGVSMFKGVIWIRKLVNIQV</sequence>
<keyword evidence="2" id="KW-1003">Cell membrane</keyword>
<evidence type="ECO:0000259" key="7">
    <source>
        <dbReference type="Pfam" id="PF00482"/>
    </source>
</evidence>
<evidence type="ECO:0000256" key="4">
    <source>
        <dbReference type="ARBA" id="ARBA00022989"/>
    </source>
</evidence>
<keyword evidence="5 6" id="KW-0472">Membrane</keyword>
<evidence type="ECO:0000256" key="5">
    <source>
        <dbReference type="ARBA" id="ARBA00023136"/>
    </source>
</evidence>
<organism evidence="8 9">
    <name type="scientific">Alkalidesulfovibrio alkalitolerans DSM 16529</name>
    <dbReference type="NCBI Taxonomy" id="1121439"/>
    <lineage>
        <taxon>Bacteria</taxon>
        <taxon>Pseudomonadati</taxon>
        <taxon>Thermodesulfobacteriota</taxon>
        <taxon>Desulfovibrionia</taxon>
        <taxon>Desulfovibrionales</taxon>
        <taxon>Desulfovibrionaceae</taxon>
        <taxon>Alkalidesulfovibrio</taxon>
    </lineage>
</organism>
<feature type="transmembrane region" description="Helical" evidence="6">
    <location>
        <begin position="86"/>
        <end position="106"/>
    </location>
</feature>
<dbReference type="RefSeq" id="WP_020887539.1">
    <property type="nucleotide sequence ID" value="NZ_ATHI01000028.1"/>
</dbReference>
<keyword evidence="3 6" id="KW-0812">Transmembrane</keyword>
<feature type="transmembrane region" description="Helical" evidence="6">
    <location>
        <begin position="112"/>
        <end position="130"/>
    </location>
</feature>
<dbReference type="InterPro" id="IPR018076">
    <property type="entry name" value="T2SS_GspF_dom"/>
</dbReference>
<dbReference type="InterPro" id="IPR042094">
    <property type="entry name" value="T2SS_GspF_sf"/>
</dbReference>
<name>S7UGZ4_9BACT</name>
<feature type="transmembrane region" description="Helical" evidence="6">
    <location>
        <begin position="257"/>
        <end position="277"/>
    </location>
</feature>
<dbReference type="PATRIC" id="fig|1121439.3.peg.2211"/>
<comment type="subcellular location">
    <subcellularLocation>
        <location evidence="1">Cell membrane</location>
        <topology evidence="1">Multi-pass membrane protein</topology>
    </subcellularLocation>
</comment>
<keyword evidence="4 6" id="KW-1133">Transmembrane helix</keyword>
<accession>S7UGZ4</accession>
<feature type="transmembrane region" description="Helical" evidence="6">
    <location>
        <begin position="6"/>
        <end position="28"/>
    </location>
</feature>
<feature type="domain" description="Type II secretion system protein GspF" evidence="7">
    <location>
        <begin position="149"/>
        <end position="273"/>
    </location>
</feature>
<comment type="caution">
    <text evidence="8">The sequence shown here is derived from an EMBL/GenBank/DDBJ whole genome shotgun (WGS) entry which is preliminary data.</text>
</comment>
<dbReference type="Gene3D" id="1.20.81.30">
    <property type="entry name" value="Type II secretion system (T2SS), domain F"/>
    <property type="match status" value="1"/>
</dbReference>
<evidence type="ECO:0000256" key="6">
    <source>
        <dbReference type="SAM" id="Phobius"/>
    </source>
</evidence>
<evidence type="ECO:0000256" key="3">
    <source>
        <dbReference type="ARBA" id="ARBA00022692"/>
    </source>
</evidence>
<gene>
    <name evidence="8" type="ORF">dsat_0842</name>
</gene>
<proteinExistence type="predicted"/>
<dbReference type="STRING" id="1121439.dsat_0842"/>
<reference evidence="8 9" key="1">
    <citation type="journal article" date="2013" name="Genome Announc.">
        <title>Draft genome sequences for three mercury-methylating, sulfate-reducing bacteria.</title>
        <authorList>
            <person name="Brown S.D."/>
            <person name="Hurt R.A.Jr."/>
            <person name="Gilmour C.C."/>
            <person name="Elias D.A."/>
        </authorList>
    </citation>
    <scope>NUCLEOTIDE SEQUENCE [LARGE SCALE GENOMIC DNA]</scope>
    <source>
        <strain evidence="8 9">DSM 16529</strain>
    </source>
</reference>
<dbReference type="PANTHER" id="PTHR35007">
    <property type="entry name" value="INTEGRAL MEMBRANE PROTEIN-RELATED"/>
    <property type="match status" value="1"/>
</dbReference>
<dbReference type="eggNOG" id="COG4965">
    <property type="taxonomic scope" value="Bacteria"/>
</dbReference>
<dbReference type="GO" id="GO:0005886">
    <property type="term" value="C:plasma membrane"/>
    <property type="evidence" value="ECO:0007669"/>
    <property type="project" value="UniProtKB-SubCell"/>
</dbReference>
<dbReference type="EMBL" id="ATHI01000028">
    <property type="protein sequence ID" value="EPR31518.1"/>
    <property type="molecule type" value="Genomic_DNA"/>
</dbReference>
<evidence type="ECO:0000256" key="2">
    <source>
        <dbReference type="ARBA" id="ARBA00022475"/>
    </source>
</evidence>
<keyword evidence="9" id="KW-1185">Reference proteome</keyword>
<evidence type="ECO:0000313" key="8">
    <source>
        <dbReference type="EMBL" id="EPR31518.1"/>
    </source>
</evidence>
<evidence type="ECO:0000313" key="9">
    <source>
        <dbReference type="Proteomes" id="UP000014975"/>
    </source>
</evidence>